<dbReference type="KEGG" id="bbe:BBR47_15890"/>
<gene>
    <name evidence="2" type="ordered locus">BBR47_15890</name>
</gene>
<feature type="domain" description="Nudix hydrolase" evidence="1">
    <location>
        <begin position="29"/>
        <end position="168"/>
    </location>
</feature>
<evidence type="ECO:0000259" key="1">
    <source>
        <dbReference type="PROSITE" id="PS51462"/>
    </source>
</evidence>
<organism evidence="2 3">
    <name type="scientific">Brevibacillus brevis (strain 47 / JCM 6285 / NBRC 100599)</name>
    <dbReference type="NCBI Taxonomy" id="358681"/>
    <lineage>
        <taxon>Bacteria</taxon>
        <taxon>Bacillati</taxon>
        <taxon>Bacillota</taxon>
        <taxon>Bacilli</taxon>
        <taxon>Bacillales</taxon>
        <taxon>Paenibacillaceae</taxon>
        <taxon>Brevibacillus</taxon>
    </lineage>
</organism>
<dbReference type="RefSeq" id="WP_012685315.1">
    <property type="nucleotide sequence ID" value="NC_012491.1"/>
</dbReference>
<dbReference type="SUPFAM" id="SSF55811">
    <property type="entry name" value="Nudix"/>
    <property type="match status" value="1"/>
</dbReference>
<dbReference type="HOGENOM" id="CLU_060552_1_0_9"/>
<dbReference type="PANTHER" id="PTHR10885">
    <property type="entry name" value="ISOPENTENYL-DIPHOSPHATE DELTA-ISOMERASE"/>
    <property type="match status" value="1"/>
</dbReference>
<dbReference type="PROSITE" id="PS51462">
    <property type="entry name" value="NUDIX"/>
    <property type="match status" value="1"/>
</dbReference>
<dbReference type="PANTHER" id="PTHR10885:SF0">
    <property type="entry name" value="ISOPENTENYL-DIPHOSPHATE DELTA-ISOMERASE"/>
    <property type="match status" value="1"/>
</dbReference>
<evidence type="ECO:0000313" key="3">
    <source>
        <dbReference type="Proteomes" id="UP000001877"/>
    </source>
</evidence>
<name>C0Z996_BREBN</name>
<reference evidence="2 3" key="1">
    <citation type="submission" date="2005-03" db="EMBL/GenBank/DDBJ databases">
        <title>Brevibacillus brevis strain 47, complete genome.</title>
        <authorList>
            <person name="Hosoyama A."/>
            <person name="Yamada R."/>
            <person name="Hongo Y."/>
            <person name="Terui Y."/>
            <person name="Ankai A."/>
            <person name="Masuyama W."/>
            <person name="Sekiguchi M."/>
            <person name="Takeda T."/>
            <person name="Asano K."/>
            <person name="Ohji S."/>
            <person name="Ichikawa N."/>
            <person name="Narita S."/>
            <person name="Aoki N."/>
            <person name="Miura H."/>
            <person name="Matsushita S."/>
            <person name="Sekigawa T."/>
            <person name="Yamagata H."/>
            <person name="Yoshikawa H."/>
            <person name="Udaka S."/>
            <person name="Tanikawa S."/>
            <person name="Fujita N."/>
        </authorList>
    </citation>
    <scope>NUCLEOTIDE SEQUENCE [LARGE SCALE GENOMIC DNA]</scope>
    <source>
        <strain evidence="3">47 / JCM 6285 / NBRC 100599</strain>
    </source>
</reference>
<dbReference type="InterPro" id="IPR015797">
    <property type="entry name" value="NUDIX_hydrolase-like_dom_sf"/>
</dbReference>
<dbReference type="Pfam" id="PF00293">
    <property type="entry name" value="NUDIX"/>
    <property type="match status" value="1"/>
</dbReference>
<dbReference type="Gene3D" id="3.90.79.10">
    <property type="entry name" value="Nucleoside Triphosphate Pyrophosphohydrolase"/>
    <property type="match status" value="1"/>
</dbReference>
<dbReference type="STRING" id="358681.BBR47_15890"/>
<accession>C0Z996</accession>
<dbReference type="Proteomes" id="UP000001877">
    <property type="component" value="Chromosome"/>
</dbReference>
<dbReference type="CDD" id="cd04692">
    <property type="entry name" value="NUDIX_Hydrolase"/>
    <property type="match status" value="1"/>
</dbReference>
<dbReference type="EMBL" id="AP008955">
    <property type="protein sequence ID" value="BAH42566.1"/>
    <property type="molecule type" value="Genomic_DNA"/>
</dbReference>
<sequence length="212" mass="24474">MQEEQLDIFDEAGQHIGVEARSEVHRLGLWHQTFHCWIYRVVDDQIEMLFQKRHPQKDTCPDLLDITSAGHLLATEQPCDGVRELEEELGLSVSFEELDQLGVIRDVMVAPSIIDKEMCHTFLYECDQPLREYRIQEEEVTGLFWVSLRELERLFAGEIGQMTVNGFLLMENGEPKDIAMIAAKADFVPHEVHYYQQVFAAVKRRAANAANR</sequence>
<dbReference type="AlphaFoldDB" id="C0Z996"/>
<dbReference type="eggNOG" id="COG1443">
    <property type="taxonomic scope" value="Bacteria"/>
</dbReference>
<proteinExistence type="predicted"/>
<keyword evidence="3" id="KW-1185">Reference proteome</keyword>
<evidence type="ECO:0000313" key="2">
    <source>
        <dbReference type="EMBL" id="BAH42566.1"/>
    </source>
</evidence>
<protein>
    <recommendedName>
        <fullName evidence="1">Nudix hydrolase domain-containing protein</fullName>
    </recommendedName>
</protein>
<dbReference type="InterPro" id="IPR000086">
    <property type="entry name" value="NUDIX_hydrolase_dom"/>
</dbReference>
<dbReference type="GO" id="GO:0003824">
    <property type="term" value="F:catalytic activity"/>
    <property type="evidence" value="ECO:0007669"/>
    <property type="project" value="UniProtKB-ARBA"/>
</dbReference>